<gene>
    <name evidence="2" type="ORF">I7412_04230</name>
</gene>
<dbReference type="Proteomes" id="UP000604475">
    <property type="component" value="Unassembled WGS sequence"/>
</dbReference>
<dbReference type="SUPFAM" id="SSF51658">
    <property type="entry name" value="Xylose isomerase-like"/>
    <property type="match status" value="1"/>
</dbReference>
<dbReference type="EMBL" id="JAEACQ010000131">
    <property type="protein sequence ID" value="MBL7626392.1"/>
    <property type="molecule type" value="Genomic_DNA"/>
</dbReference>
<dbReference type="PANTHER" id="PTHR42194:SF1">
    <property type="entry name" value="UPF0276 PROTEIN HI_1600"/>
    <property type="match status" value="1"/>
</dbReference>
<organism evidence="2 3">
    <name type="scientific">Frankia nepalensis</name>
    <dbReference type="NCBI Taxonomy" id="1836974"/>
    <lineage>
        <taxon>Bacteria</taxon>
        <taxon>Bacillati</taxon>
        <taxon>Actinomycetota</taxon>
        <taxon>Actinomycetes</taxon>
        <taxon>Frankiales</taxon>
        <taxon>Frankiaceae</taxon>
        <taxon>Frankia</taxon>
    </lineage>
</organism>
<evidence type="ECO:0000256" key="1">
    <source>
        <dbReference type="SAM" id="MobiDB-lite"/>
    </source>
</evidence>
<keyword evidence="3" id="KW-1185">Reference proteome</keyword>
<sequence>MISPPATRRRADIPATPGDPEPRSAPGAAVTGFGVGWRPEIAGMLAARADLGFVEVIVENMPGRGPLPPALLGLGVPVVPHGIGLSLGGAEPPEAARLRRIATLAQALDAPLVSEHAAFVRTGGHEAGHLLPVPHTRDALAVLTANVRIARAELPVPLALENPASLLRWPDNELTLADFLTELAERTDAPLLLDISNLYGDTVNHGLDPATTFDRLPWERVAYLHVAGGVMLGEHYHDTHLHRVGPGPLELLAEAVRRLRAHGRSGPGQAAYLLERDGHYPPPSRLHDELDEVVTAAGDRPARRPLAPPPPGALW</sequence>
<protein>
    <submittedName>
        <fullName evidence="2">DUF692 domain-containing protein</fullName>
    </submittedName>
</protein>
<dbReference type="RefSeq" id="WP_203004977.1">
    <property type="nucleotide sequence ID" value="NZ_JADWYU010000224.1"/>
</dbReference>
<feature type="compositionally biased region" description="Pro residues" evidence="1">
    <location>
        <begin position="306"/>
        <end position="315"/>
    </location>
</feature>
<dbReference type="Gene3D" id="3.20.20.150">
    <property type="entry name" value="Divalent-metal-dependent TIM barrel enzymes"/>
    <property type="match status" value="1"/>
</dbReference>
<name>A0A937R9V3_9ACTN</name>
<dbReference type="InterPro" id="IPR007801">
    <property type="entry name" value="MbnB/TglH/ChrH"/>
</dbReference>
<feature type="region of interest" description="Disordered" evidence="1">
    <location>
        <begin position="1"/>
        <end position="28"/>
    </location>
</feature>
<reference evidence="2" key="1">
    <citation type="submission" date="2020-12" db="EMBL/GenBank/DDBJ databases">
        <title>Genomic characterization of non-nitrogen-fixing Frankia strains.</title>
        <authorList>
            <person name="Carlos-Shanley C."/>
            <person name="Guerra T."/>
            <person name="Hahn D."/>
        </authorList>
    </citation>
    <scope>NUCLEOTIDE SEQUENCE</scope>
    <source>
        <strain evidence="2">CN6</strain>
    </source>
</reference>
<dbReference type="InterPro" id="IPR036237">
    <property type="entry name" value="Xyl_isomerase-like_sf"/>
</dbReference>
<proteinExistence type="predicted"/>
<feature type="region of interest" description="Disordered" evidence="1">
    <location>
        <begin position="296"/>
        <end position="315"/>
    </location>
</feature>
<dbReference type="NCBIfam" id="NF003818">
    <property type="entry name" value="PRK05409.1"/>
    <property type="match status" value="1"/>
</dbReference>
<dbReference type="Pfam" id="PF05114">
    <property type="entry name" value="MbnB_TglH_ChrH"/>
    <property type="match status" value="1"/>
</dbReference>
<dbReference type="PANTHER" id="PTHR42194">
    <property type="entry name" value="UPF0276 PROTEIN HI_1600"/>
    <property type="match status" value="1"/>
</dbReference>
<evidence type="ECO:0000313" key="3">
    <source>
        <dbReference type="Proteomes" id="UP000604475"/>
    </source>
</evidence>
<accession>A0A937R9V3</accession>
<evidence type="ECO:0000313" key="2">
    <source>
        <dbReference type="EMBL" id="MBL7626392.1"/>
    </source>
</evidence>
<dbReference type="AlphaFoldDB" id="A0A937R9V3"/>
<comment type="caution">
    <text evidence="2">The sequence shown here is derived from an EMBL/GenBank/DDBJ whole genome shotgun (WGS) entry which is preliminary data.</text>
</comment>